<dbReference type="AlphaFoldDB" id="A0A2C6LAS1"/>
<gene>
    <name evidence="3" type="ORF">CSUI_001903</name>
</gene>
<comment type="caution">
    <text evidence="3">The sequence shown here is derived from an EMBL/GenBank/DDBJ whole genome shotgun (WGS) entry which is preliminary data.</text>
</comment>
<evidence type="ECO:0000313" key="3">
    <source>
        <dbReference type="EMBL" id="PHJ24245.1"/>
    </source>
</evidence>
<feature type="region of interest" description="Disordered" evidence="1">
    <location>
        <begin position="43"/>
        <end position="157"/>
    </location>
</feature>
<evidence type="ECO:0000313" key="4">
    <source>
        <dbReference type="Proteomes" id="UP000221165"/>
    </source>
</evidence>
<keyword evidence="2" id="KW-0812">Transmembrane</keyword>
<feature type="compositionally biased region" description="Polar residues" evidence="1">
    <location>
        <begin position="136"/>
        <end position="151"/>
    </location>
</feature>
<accession>A0A2C6LAS1</accession>
<evidence type="ECO:0000256" key="1">
    <source>
        <dbReference type="SAM" id="MobiDB-lite"/>
    </source>
</evidence>
<feature type="transmembrane region" description="Helical" evidence="2">
    <location>
        <begin position="452"/>
        <end position="477"/>
    </location>
</feature>
<keyword evidence="4" id="KW-1185">Reference proteome</keyword>
<reference evidence="3 4" key="1">
    <citation type="journal article" date="2017" name="Int. J. Parasitol.">
        <title>The genome of the protozoan parasite Cystoisospora suis and a reverse vaccinology approach to identify vaccine candidates.</title>
        <authorList>
            <person name="Palmieri N."/>
            <person name="Shrestha A."/>
            <person name="Ruttkowski B."/>
            <person name="Beck T."/>
            <person name="Vogl C."/>
            <person name="Tomley F."/>
            <person name="Blake D.P."/>
            <person name="Joachim A."/>
        </authorList>
    </citation>
    <scope>NUCLEOTIDE SEQUENCE [LARGE SCALE GENOMIC DNA]</scope>
    <source>
        <strain evidence="3 4">Wien I</strain>
    </source>
</reference>
<keyword evidence="3" id="KW-0430">Lectin</keyword>
<organism evidence="3 4">
    <name type="scientific">Cystoisospora suis</name>
    <dbReference type="NCBI Taxonomy" id="483139"/>
    <lineage>
        <taxon>Eukaryota</taxon>
        <taxon>Sar</taxon>
        <taxon>Alveolata</taxon>
        <taxon>Apicomplexa</taxon>
        <taxon>Conoidasida</taxon>
        <taxon>Coccidia</taxon>
        <taxon>Eucoccidiorida</taxon>
        <taxon>Eimeriorina</taxon>
        <taxon>Sarcocystidae</taxon>
        <taxon>Cystoisospora</taxon>
    </lineage>
</organism>
<sequence>MDSHPPSLLLLLSFSPSSSSSLSSFSTGGVERRAFRSFVREEIKRQEKGEGVEPTHLRRKSRQLKREKSASIEVEILSSTPSQGGGEDERQIGDTKEGKRRERCFSNSSSDEEEDEESKIHPSPPSAACEEIELTRTLSDRSLPSSPITPTALSAARRSSSSSSLLDQEHSISIFFSSSSSSVSVGDPSYRRRSRLLFQNLSFHYAAAPAMNSRQPSSSFLHEGGRARGGYGEEEEEDSRNPHGQPYPYYGGGEEEQGEDQHYEEEGGDEMTGGEAQAPGRKRDIAASLRIEADLYPFYKWFVATWTLLHYCLFLTIGKLSLTGFLCVTETAIPGAPKYKFLAADYNVACSQVKTEKVIGGAGVLLWLFFVPLCHFFFLSRKLQKDIWHTDKFSVICSWPVYGFRKGYRLLYGFQLLMLDIALLATSIPLSSGTVQTTYTAPGGVVYTYRSLKIITSTQIICVINVIIFFAVILVMFRPYEQTKFGFAALLSRVSR</sequence>
<dbReference type="EMBL" id="MIGC01000785">
    <property type="protein sequence ID" value="PHJ24245.1"/>
    <property type="molecule type" value="Genomic_DNA"/>
</dbReference>
<dbReference type="GeneID" id="94425317"/>
<dbReference type="VEuPathDB" id="ToxoDB:CSUI_001903"/>
<dbReference type="GO" id="GO:0030246">
    <property type="term" value="F:carbohydrate binding"/>
    <property type="evidence" value="ECO:0007669"/>
    <property type="project" value="UniProtKB-KW"/>
</dbReference>
<evidence type="ECO:0000256" key="2">
    <source>
        <dbReference type="SAM" id="Phobius"/>
    </source>
</evidence>
<dbReference type="Proteomes" id="UP000221165">
    <property type="component" value="Unassembled WGS sequence"/>
</dbReference>
<feature type="transmembrane region" description="Helical" evidence="2">
    <location>
        <begin position="358"/>
        <end position="379"/>
    </location>
</feature>
<feature type="region of interest" description="Disordered" evidence="1">
    <location>
        <begin position="213"/>
        <end position="279"/>
    </location>
</feature>
<feature type="transmembrane region" description="Helical" evidence="2">
    <location>
        <begin position="410"/>
        <end position="432"/>
    </location>
</feature>
<dbReference type="RefSeq" id="XP_067925918.1">
    <property type="nucleotide sequence ID" value="XM_068062106.1"/>
</dbReference>
<keyword evidence="2" id="KW-1133">Transmembrane helix</keyword>
<name>A0A2C6LAS1_9APIC</name>
<protein>
    <submittedName>
        <fullName evidence="3">Concanavalin a-like lectin glucanase family protein</fullName>
    </submittedName>
</protein>
<feature type="compositionally biased region" description="Basic and acidic residues" evidence="1">
    <location>
        <begin position="87"/>
        <end position="104"/>
    </location>
</feature>
<proteinExistence type="predicted"/>
<feature type="compositionally biased region" description="Basic and acidic residues" evidence="1">
    <location>
        <begin position="43"/>
        <end position="56"/>
    </location>
</feature>
<keyword evidence="2" id="KW-0472">Membrane</keyword>